<dbReference type="EMBL" id="QLNQ01000022">
    <property type="protein sequence ID" value="RCK64552.1"/>
    <property type="molecule type" value="Genomic_DNA"/>
</dbReference>
<keyword evidence="2" id="KW-0472">Membrane</keyword>
<organism evidence="3 4">
    <name type="scientific">Candida viswanathii</name>
    <dbReference type="NCBI Taxonomy" id="5486"/>
    <lineage>
        <taxon>Eukaryota</taxon>
        <taxon>Fungi</taxon>
        <taxon>Dikarya</taxon>
        <taxon>Ascomycota</taxon>
        <taxon>Saccharomycotina</taxon>
        <taxon>Pichiomycetes</taxon>
        <taxon>Debaryomycetaceae</taxon>
        <taxon>Candida/Lodderomyces clade</taxon>
        <taxon>Candida</taxon>
    </lineage>
</organism>
<feature type="region of interest" description="Disordered" evidence="1">
    <location>
        <begin position="74"/>
        <end position="151"/>
    </location>
</feature>
<proteinExistence type="predicted"/>
<sequence length="180" mass="20215">MIVLKQSKNILNKVLPIDFSDDNKGDLSRKSSIHDARSTINEILHNHHHHHHNNTGLQSPQDSRRNSRELKFNLVNPDISSPSPTSSAPSSGDEGFSPSRRNSARRPSRKNSLQRPRRSSSVKRGDANAAFRKLTESKLEPKAQTKAVEKSPSEVVSELTKFDWILIGVIAALILLIYYF</sequence>
<feature type="compositionally biased region" description="Low complexity" evidence="1">
    <location>
        <begin position="80"/>
        <end position="101"/>
    </location>
</feature>
<accession>A0A367YHT9</accession>
<evidence type="ECO:0000256" key="2">
    <source>
        <dbReference type="SAM" id="Phobius"/>
    </source>
</evidence>
<dbReference type="OrthoDB" id="10526463at2759"/>
<gene>
    <name evidence="3" type="ORF">Cantr_00149</name>
</gene>
<reference evidence="3 4" key="1">
    <citation type="submission" date="2018-06" db="EMBL/GenBank/DDBJ databases">
        <title>Whole genome sequencing of Candida tropicalis (genome annotated by CSBL at Korea University).</title>
        <authorList>
            <person name="Ahn J."/>
        </authorList>
    </citation>
    <scope>NUCLEOTIDE SEQUENCE [LARGE SCALE GENOMIC DNA]</scope>
    <source>
        <strain evidence="3 4">ATCC 20962</strain>
    </source>
</reference>
<keyword evidence="2" id="KW-1133">Transmembrane helix</keyword>
<dbReference type="AlphaFoldDB" id="A0A367YHT9"/>
<keyword evidence="4" id="KW-1185">Reference proteome</keyword>
<protein>
    <submittedName>
        <fullName evidence="3">Uncharacterized protein</fullName>
    </submittedName>
</protein>
<evidence type="ECO:0000313" key="4">
    <source>
        <dbReference type="Proteomes" id="UP000253472"/>
    </source>
</evidence>
<comment type="caution">
    <text evidence="3">The sequence shown here is derived from an EMBL/GenBank/DDBJ whole genome shotgun (WGS) entry which is preliminary data.</text>
</comment>
<name>A0A367YHT9_9ASCO</name>
<feature type="compositionally biased region" description="Basic and acidic residues" evidence="1">
    <location>
        <begin position="133"/>
        <end position="151"/>
    </location>
</feature>
<dbReference type="Proteomes" id="UP000253472">
    <property type="component" value="Unassembled WGS sequence"/>
</dbReference>
<feature type="transmembrane region" description="Helical" evidence="2">
    <location>
        <begin position="162"/>
        <end position="179"/>
    </location>
</feature>
<evidence type="ECO:0000256" key="1">
    <source>
        <dbReference type="SAM" id="MobiDB-lite"/>
    </source>
</evidence>
<evidence type="ECO:0000313" key="3">
    <source>
        <dbReference type="EMBL" id="RCK64552.1"/>
    </source>
</evidence>
<keyword evidence="2" id="KW-0812">Transmembrane</keyword>